<evidence type="ECO:0000313" key="2">
    <source>
        <dbReference type="EMBL" id="CAH0474962.1"/>
    </source>
</evidence>
<evidence type="ECO:0000313" key="3">
    <source>
        <dbReference type="Proteomes" id="UP001160483"/>
    </source>
</evidence>
<reference evidence="2" key="1">
    <citation type="submission" date="2021-11" db="EMBL/GenBank/DDBJ databases">
        <authorList>
            <person name="Islam A."/>
            <person name="Islam S."/>
            <person name="Flora M.S."/>
            <person name="Rahman M."/>
            <person name="Ziaur R.M."/>
            <person name="Epstein J.H."/>
            <person name="Hassan M."/>
            <person name="Klassen M."/>
            <person name="Woodard K."/>
            <person name="Webb A."/>
            <person name="Webby R.J."/>
            <person name="El Zowalaty M.E."/>
        </authorList>
    </citation>
    <scope>NUCLEOTIDE SEQUENCE</scope>
    <source>
        <strain evidence="2">Pbs3</strain>
    </source>
</reference>
<dbReference type="EMBL" id="CAKKTJ010000119">
    <property type="protein sequence ID" value="CAH0474962.1"/>
    <property type="molecule type" value="Genomic_DNA"/>
</dbReference>
<proteinExistence type="predicted"/>
<accession>A0AAU9KWG7</accession>
<keyword evidence="1" id="KW-0732">Signal</keyword>
<feature type="signal peptide" evidence="1">
    <location>
        <begin position="1"/>
        <end position="21"/>
    </location>
</feature>
<dbReference type="Proteomes" id="UP001160483">
    <property type="component" value="Unassembled WGS sequence"/>
</dbReference>
<protein>
    <submittedName>
        <fullName evidence="2">Uncharacterized protein</fullName>
    </submittedName>
</protein>
<sequence>MTSMLQCFITVLLFCVSTTKAEIVQNSIVAPLTIPLHVEVPSGGSVAAGCSLCRDSGTCSMAMNDTSSGVFCGDIHATAVETLPCCCAYYTECRATSTAQTCECGGAWPFDLHHERLAATEIAFANDTGSRFRHRFRPKDDGPMDNEMSAITEIFIHLSAYLALFVFAVYVDQWAECFGDFRRNQMVTYDKASDTRLLYFRQRFRKRRRSSQTDGKHDDNLPLLLFESPTPTVKPAFTFDVISDADSTCQNKEKEDFTISI</sequence>
<evidence type="ECO:0000256" key="1">
    <source>
        <dbReference type="SAM" id="SignalP"/>
    </source>
</evidence>
<dbReference type="AlphaFoldDB" id="A0AAU9KWG7"/>
<feature type="chain" id="PRO_5043403867" evidence="1">
    <location>
        <begin position="22"/>
        <end position="261"/>
    </location>
</feature>
<organism evidence="2 3">
    <name type="scientific">Peronospora belbahrii</name>
    <dbReference type="NCBI Taxonomy" id="622444"/>
    <lineage>
        <taxon>Eukaryota</taxon>
        <taxon>Sar</taxon>
        <taxon>Stramenopiles</taxon>
        <taxon>Oomycota</taxon>
        <taxon>Peronosporomycetes</taxon>
        <taxon>Peronosporales</taxon>
        <taxon>Peronosporaceae</taxon>
        <taxon>Peronospora</taxon>
    </lineage>
</organism>
<comment type="caution">
    <text evidence="2">The sequence shown here is derived from an EMBL/GenBank/DDBJ whole genome shotgun (WGS) entry which is preliminary data.</text>
</comment>
<name>A0AAU9KWG7_9STRA</name>
<gene>
    <name evidence="2" type="ORF">PBS003_LOCUS1798</name>
</gene>